<reference evidence="5 6" key="1">
    <citation type="submission" date="2023-04" db="EMBL/GenBank/DDBJ databases">
        <title>Forest soil microbial communities from Buena Vista Peninsula, Colon Province, Panama.</title>
        <authorList>
            <person name="Bouskill N."/>
        </authorList>
    </citation>
    <scope>NUCLEOTIDE SEQUENCE [LARGE SCALE GENOMIC DNA]</scope>
    <source>
        <strain evidence="5 6">GGS1</strain>
    </source>
</reference>
<dbReference type="InterPro" id="IPR041522">
    <property type="entry name" value="CdaR_GGDEF"/>
</dbReference>
<feature type="domain" description="RsbT co-antagonist protein RsbRD N-terminal" evidence="3">
    <location>
        <begin position="69"/>
        <end position="203"/>
    </location>
</feature>
<keyword evidence="5" id="KW-0238">DNA-binding</keyword>
<dbReference type="EMBL" id="JARXVH010000013">
    <property type="protein sequence ID" value="MDH6219592.1"/>
    <property type="molecule type" value="Genomic_DNA"/>
</dbReference>
<evidence type="ECO:0000259" key="3">
    <source>
        <dbReference type="Pfam" id="PF14361"/>
    </source>
</evidence>
<dbReference type="InterPro" id="IPR051448">
    <property type="entry name" value="CdaR-like_regulators"/>
</dbReference>
<protein>
    <submittedName>
        <fullName evidence="5">DNA-binding PucR family transcriptional regulator</fullName>
    </submittedName>
</protein>
<organism evidence="5 6">
    <name type="scientific">Streptomyces pseudovenezuelae</name>
    <dbReference type="NCBI Taxonomy" id="67350"/>
    <lineage>
        <taxon>Bacteria</taxon>
        <taxon>Bacillati</taxon>
        <taxon>Actinomycetota</taxon>
        <taxon>Actinomycetes</taxon>
        <taxon>Kitasatosporales</taxon>
        <taxon>Streptomycetaceae</taxon>
        <taxon>Streptomyces</taxon>
        <taxon>Streptomyces aurantiacus group</taxon>
    </lineage>
</organism>
<dbReference type="Pfam" id="PF13556">
    <property type="entry name" value="HTH_30"/>
    <property type="match status" value="1"/>
</dbReference>
<dbReference type="InterPro" id="IPR042070">
    <property type="entry name" value="PucR_C-HTH_sf"/>
</dbReference>
<evidence type="ECO:0000313" key="5">
    <source>
        <dbReference type="EMBL" id="MDH6219592.1"/>
    </source>
</evidence>
<evidence type="ECO:0000313" key="6">
    <source>
        <dbReference type="Proteomes" id="UP001160499"/>
    </source>
</evidence>
<evidence type="ECO:0000256" key="1">
    <source>
        <dbReference type="ARBA" id="ARBA00006754"/>
    </source>
</evidence>
<evidence type="ECO:0000259" key="2">
    <source>
        <dbReference type="Pfam" id="PF13556"/>
    </source>
</evidence>
<accession>A0ABT6LTE4</accession>
<dbReference type="Gene3D" id="1.10.10.2840">
    <property type="entry name" value="PucR C-terminal helix-turn-helix domain"/>
    <property type="match status" value="1"/>
</dbReference>
<feature type="domain" description="PucR C-terminal helix-turn-helix" evidence="2">
    <location>
        <begin position="383"/>
        <end position="438"/>
    </location>
</feature>
<dbReference type="PANTHER" id="PTHR33744">
    <property type="entry name" value="CARBOHYDRATE DIACID REGULATOR"/>
    <property type="match status" value="1"/>
</dbReference>
<feature type="domain" description="CdaR GGDEF-like" evidence="4">
    <location>
        <begin position="217"/>
        <end position="333"/>
    </location>
</feature>
<sequence length="445" mass="48885">MDCGRCSTDERHEATVANDWILALNPRKTPPPTPCCSAATLAAARAELGSGPVAWAIEVAAHATDKVEEMLDATHALDRLHDHGQRLRRAAESCALSVVRGLRQGLPADEVTVPTEAVQGLRDIVRFDIPLDQVLRAMWISHVHIYESLLAELEGALEPAHWPGTVRQVSDLAFAYVDVFAQHAAQEYEAERERWLGSVAAVRRRVIDEILAGHPVGLAEAEGILTVRLAQHHVAAILWTHETGTTDASVTVDRLRRAATELARTLQAPALLAVPGEEAALWVWWCWKEPPPADITGHLREALPADLRMALGPGDRGLEGFRRSHLRAREAERIARSDGTQRLCDYSEVAVVSLLTANREQARWFVEDTLGGLGEAGAKAADLRETLRLYLAHGRSRMAAAERLHIAATTVAYRVKRAEALLGRALDDDELHLRIALEINSHAPR</sequence>
<evidence type="ECO:0000259" key="4">
    <source>
        <dbReference type="Pfam" id="PF17853"/>
    </source>
</evidence>
<comment type="caution">
    <text evidence="5">The sequence shown here is derived from an EMBL/GenBank/DDBJ whole genome shotgun (WGS) entry which is preliminary data.</text>
</comment>
<dbReference type="PANTHER" id="PTHR33744:SF1">
    <property type="entry name" value="DNA-BINDING TRANSCRIPTIONAL ACTIVATOR ADER"/>
    <property type="match status" value="1"/>
</dbReference>
<dbReference type="Pfam" id="PF17853">
    <property type="entry name" value="GGDEF_2"/>
    <property type="match status" value="1"/>
</dbReference>
<dbReference type="Proteomes" id="UP001160499">
    <property type="component" value="Unassembled WGS sequence"/>
</dbReference>
<gene>
    <name evidence="5" type="ORF">M2283_006931</name>
</gene>
<dbReference type="Pfam" id="PF14361">
    <property type="entry name" value="RsbRD_N"/>
    <property type="match status" value="1"/>
</dbReference>
<name>A0ABT6LTE4_9ACTN</name>
<keyword evidence="6" id="KW-1185">Reference proteome</keyword>
<comment type="similarity">
    <text evidence="1">Belongs to the CdaR family.</text>
</comment>
<proteinExistence type="inferred from homology"/>
<dbReference type="GO" id="GO:0003677">
    <property type="term" value="F:DNA binding"/>
    <property type="evidence" value="ECO:0007669"/>
    <property type="project" value="UniProtKB-KW"/>
</dbReference>
<dbReference type="InterPro" id="IPR025751">
    <property type="entry name" value="RsbRD_N_dom"/>
</dbReference>
<dbReference type="InterPro" id="IPR025736">
    <property type="entry name" value="PucR_C-HTH_dom"/>
</dbReference>